<dbReference type="InterPro" id="IPR013216">
    <property type="entry name" value="Methyltransf_11"/>
</dbReference>
<proteinExistence type="predicted"/>
<protein>
    <submittedName>
        <fullName evidence="3">Methyltransferase domain-containing protein</fullName>
    </submittedName>
</protein>
<sequence length="279" mass="31701">MQSNRGQWQKPFRSSGRRRPDYRVSHRNLEHWFRSPLGQALLEDQRACVNTHVQDLGGARQLHIALSHRLPLAADTDYTQHIVATPYWHAELPDGVVVCDPDELPLPSASIDLVILHHSADFSAWPHQVLRESARVLRGGGQLLVLGFNPLSSWGIRRLLSRRRRGPWGGRFLLRSRMEDWLNLLDFTVESSGSYFFRLPLQNERLLERRSALEYLGTQGMLPVGAYYCILASKRVCAPIARRRLWRPGKVIPLPTPGTLGASRQARRQEGPGRNAEGC</sequence>
<feature type="domain" description="Methyltransferase type 11" evidence="2">
    <location>
        <begin position="96"/>
        <end position="144"/>
    </location>
</feature>
<dbReference type="SUPFAM" id="SSF53335">
    <property type="entry name" value="S-adenosyl-L-methionine-dependent methyltransferases"/>
    <property type="match status" value="1"/>
</dbReference>
<dbReference type="Gene3D" id="3.40.50.150">
    <property type="entry name" value="Vaccinia Virus protein VP39"/>
    <property type="match status" value="1"/>
</dbReference>
<gene>
    <name evidence="3" type="ORF">SAMN04487962_10696</name>
</gene>
<dbReference type="EMBL" id="FOHZ01000006">
    <property type="protein sequence ID" value="SET25942.1"/>
    <property type="molecule type" value="Genomic_DNA"/>
</dbReference>
<feature type="region of interest" description="Disordered" evidence="1">
    <location>
        <begin position="1"/>
        <end position="20"/>
    </location>
</feature>
<organism evidence="3 4">
    <name type="scientific">Marinobacter segnicrescens</name>
    <dbReference type="NCBI Taxonomy" id="430453"/>
    <lineage>
        <taxon>Bacteria</taxon>
        <taxon>Pseudomonadati</taxon>
        <taxon>Pseudomonadota</taxon>
        <taxon>Gammaproteobacteria</taxon>
        <taxon>Pseudomonadales</taxon>
        <taxon>Marinobacteraceae</taxon>
        <taxon>Marinobacter</taxon>
    </lineage>
</organism>
<keyword evidence="4" id="KW-1185">Reference proteome</keyword>
<dbReference type="InterPro" id="IPR029063">
    <property type="entry name" value="SAM-dependent_MTases_sf"/>
</dbReference>
<dbReference type="RefSeq" id="WP_091850380.1">
    <property type="nucleotide sequence ID" value="NZ_FOHZ01000006.1"/>
</dbReference>
<evidence type="ECO:0000256" key="1">
    <source>
        <dbReference type="SAM" id="MobiDB-lite"/>
    </source>
</evidence>
<dbReference type="OrthoDB" id="6191410at2"/>
<dbReference type="GO" id="GO:0032259">
    <property type="term" value="P:methylation"/>
    <property type="evidence" value="ECO:0007669"/>
    <property type="project" value="UniProtKB-KW"/>
</dbReference>
<keyword evidence="3" id="KW-0808">Transferase</keyword>
<dbReference type="AlphaFoldDB" id="A0A1I0D1A6"/>
<dbReference type="GO" id="GO:0008757">
    <property type="term" value="F:S-adenosylmethionine-dependent methyltransferase activity"/>
    <property type="evidence" value="ECO:0007669"/>
    <property type="project" value="InterPro"/>
</dbReference>
<reference evidence="4" key="1">
    <citation type="submission" date="2016-10" db="EMBL/GenBank/DDBJ databases">
        <authorList>
            <person name="Varghese N."/>
            <person name="Submissions S."/>
        </authorList>
    </citation>
    <scope>NUCLEOTIDE SEQUENCE [LARGE SCALE GENOMIC DNA]</scope>
    <source>
        <strain evidence="4">CGMCC 1.6489</strain>
    </source>
</reference>
<name>A0A1I0D1A6_9GAMM</name>
<accession>A0A1I0D1A6</accession>
<feature type="region of interest" description="Disordered" evidence="1">
    <location>
        <begin position="256"/>
        <end position="279"/>
    </location>
</feature>
<keyword evidence="3" id="KW-0489">Methyltransferase</keyword>
<evidence type="ECO:0000313" key="3">
    <source>
        <dbReference type="EMBL" id="SET25942.1"/>
    </source>
</evidence>
<dbReference type="Pfam" id="PF08241">
    <property type="entry name" value="Methyltransf_11"/>
    <property type="match status" value="1"/>
</dbReference>
<evidence type="ECO:0000313" key="4">
    <source>
        <dbReference type="Proteomes" id="UP000198762"/>
    </source>
</evidence>
<dbReference type="STRING" id="430453.SAMN04487962_10696"/>
<evidence type="ECO:0000259" key="2">
    <source>
        <dbReference type="Pfam" id="PF08241"/>
    </source>
</evidence>
<dbReference type="Proteomes" id="UP000198762">
    <property type="component" value="Unassembled WGS sequence"/>
</dbReference>